<sequence>MRCDVTRILVFYKIINFSSGPDLILTHSYTSILRLGFAAGDTLDAPITTSGPHNRALRTRCRTALIARDITRGLTFSSGVFPEEKIMPPRVQPVYASPSLNYKITENRGENLAQDTHQSRCTPRRDKCPQRIERRAKSPTPSKELISTV</sequence>
<dbReference type="Proteomes" id="UP000250235">
    <property type="component" value="Unassembled WGS sequence"/>
</dbReference>
<protein>
    <submittedName>
        <fullName evidence="2">Uncharacterized protein</fullName>
    </submittedName>
</protein>
<evidence type="ECO:0000313" key="2">
    <source>
        <dbReference type="EMBL" id="KZV14726.1"/>
    </source>
</evidence>
<gene>
    <name evidence="2" type="ORF">F511_41326</name>
</gene>
<evidence type="ECO:0000256" key="1">
    <source>
        <dbReference type="SAM" id="MobiDB-lite"/>
    </source>
</evidence>
<reference evidence="2 3" key="1">
    <citation type="journal article" date="2015" name="Proc. Natl. Acad. Sci. U.S.A.">
        <title>The resurrection genome of Boea hygrometrica: A blueprint for survival of dehydration.</title>
        <authorList>
            <person name="Xiao L."/>
            <person name="Yang G."/>
            <person name="Zhang L."/>
            <person name="Yang X."/>
            <person name="Zhao S."/>
            <person name="Ji Z."/>
            <person name="Zhou Q."/>
            <person name="Hu M."/>
            <person name="Wang Y."/>
            <person name="Chen M."/>
            <person name="Xu Y."/>
            <person name="Jin H."/>
            <person name="Xiao X."/>
            <person name="Hu G."/>
            <person name="Bao F."/>
            <person name="Hu Y."/>
            <person name="Wan P."/>
            <person name="Li L."/>
            <person name="Deng X."/>
            <person name="Kuang T."/>
            <person name="Xiang C."/>
            <person name="Zhu J.K."/>
            <person name="Oliver M.J."/>
            <person name="He Y."/>
        </authorList>
    </citation>
    <scope>NUCLEOTIDE SEQUENCE [LARGE SCALE GENOMIC DNA]</scope>
    <source>
        <strain evidence="3">cv. XS01</strain>
    </source>
</reference>
<feature type="region of interest" description="Disordered" evidence="1">
    <location>
        <begin position="108"/>
        <end position="149"/>
    </location>
</feature>
<keyword evidence="3" id="KW-1185">Reference proteome</keyword>
<accession>A0A2Z6ZZR8</accession>
<feature type="compositionally biased region" description="Basic and acidic residues" evidence="1">
    <location>
        <begin position="123"/>
        <end position="136"/>
    </location>
</feature>
<organism evidence="2 3">
    <name type="scientific">Dorcoceras hygrometricum</name>
    <dbReference type="NCBI Taxonomy" id="472368"/>
    <lineage>
        <taxon>Eukaryota</taxon>
        <taxon>Viridiplantae</taxon>
        <taxon>Streptophyta</taxon>
        <taxon>Embryophyta</taxon>
        <taxon>Tracheophyta</taxon>
        <taxon>Spermatophyta</taxon>
        <taxon>Magnoliopsida</taxon>
        <taxon>eudicotyledons</taxon>
        <taxon>Gunneridae</taxon>
        <taxon>Pentapetalae</taxon>
        <taxon>asterids</taxon>
        <taxon>lamiids</taxon>
        <taxon>Lamiales</taxon>
        <taxon>Gesneriaceae</taxon>
        <taxon>Didymocarpoideae</taxon>
        <taxon>Trichosporeae</taxon>
        <taxon>Loxocarpinae</taxon>
        <taxon>Dorcoceras</taxon>
    </lineage>
</organism>
<evidence type="ECO:0000313" key="3">
    <source>
        <dbReference type="Proteomes" id="UP000250235"/>
    </source>
</evidence>
<proteinExistence type="predicted"/>
<name>A0A2Z6ZZR8_9LAMI</name>
<dbReference type="AlphaFoldDB" id="A0A2Z6ZZR8"/>
<feature type="compositionally biased region" description="Polar residues" evidence="1">
    <location>
        <begin position="139"/>
        <end position="149"/>
    </location>
</feature>
<dbReference type="EMBL" id="KV020212">
    <property type="protein sequence ID" value="KZV14726.1"/>
    <property type="molecule type" value="Genomic_DNA"/>
</dbReference>